<dbReference type="InterPro" id="IPR003961">
    <property type="entry name" value="FN3_dom"/>
</dbReference>
<evidence type="ECO:0000313" key="9">
    <source>
        <dbReference type="Proteomes" id="UP001156389"/>
    </source>
</evidence>
<feature type="compositionally biased region" description="Low complexity" evidence="6">
    <location>
        <begin position="1"/>
        <end position="20"/>
    </location>
</feature>
<dbReference type="SMART" id="SM00710">
    <property type="entry name" value="PbH1"/>
    <property type="match status" value="6"/>
</dbReference>
<evidence type="ECO:0000256" key="6">
    <source>
        <dbReference type="SAM" id="MobiDB-lite"/>
    </source>
</evidence>
<feature type="region of interest" description="Disordered" evidence="6">
    <location>
        <begin position="1"/>
        <end position="24"/>
    </location>
</feature>
<keyword evidence="2 5" id="KW-0378">Hydrolase</keyword>
<dbReference type="EMBL" id="JAJAGO010000007">
    <property type="protein sequence ID" value="MCT2591555.1"/>
    <property type="molecule type" value="Genomic_DNA"/>
</dbReference>
<dbReference type="PANTHER" id="PTHR31339">
    <property type="entry name" value="PECTIN LYASE-RELATED"/>
    <property type="match status" value="1"/>
</dbReference>
<comment type="caution">
    <text evidence="8">The sequence shown here is derived from an EMBL/GenBank/DDBJ whole genome shotgun (WGS) entry which is preliminary data.</text>
</comment>
<dbReference type="InterPro" id="IPR036116">
    <property type="entry name" value="FN3_sf"/>
</dbReference>
<evidence type="ECO:0000256" key="2">
    <source>
        <dbReference type="ARBA" id="ARBA00022801"/>
    </source>
</evidence>
<sequence length="532" mass="56645">MTATGPDTSAAEDPSAPAAPHLFSPPAARTQGSIALLWDKPPAWQHVDRYELLLDGKLVGSTSATDYTARDLAPGRMYSACVRAVLRGGAVSAHSEPVRVSTAAAGAVLEVTAFGAIGDGETLNTAAIQTAVDSCPPGGTVRVPRGVFRTGALFLKSDMTLLVDEGGVVLGSGDPADYPEVLCRWEGREVPSYASLVNAGTLGGPPLVNVTIAGRGTIDASGSLLRPRELAEAVGAPGRALAFRNVEGVYLLDVTVRHSPAWCVHFIYCDGVSVNHVQVHTKYDADGIPYPGIVNGDGINPDSSSHVYLFDTLIASQDDCIAVKSGCGTDGRRVNRPSENIRITNCRFRSGFGVAIGSEMSGGVRNVLVRDCTFEGVYSLASVKAPRGRGSVVENVRFEDITYTNHSPEHTDGKWFRGAVNIDQFYSHDLVDARTKAGLDESTPAVRDVTFRRITLETVAGNAIHLTGLPERSLENIRLIDICAVGRYGLKATHVTGLLLENVDVRSREDADYVLRDVTELTVAPRDAGRDH</sequence>
<dbReference type="Gene3D" id="2.60.40.10">
    <property type="entry name" value="Immunoglobulins"/>
    <property type="match status" value="1"/>
</dbReference>
<keyword evidence="3 5" id="KW-0326">Glycosidase</keyword>
<dbReference type="InterPro" id="IPR013783">
    <property type="entry name" value="Ig-like_fold"/>
</dbReference>
<dbReference type="GO" id="GO:0016787">
    <property type="term" value="F:hydrolase activity"/>
    <property type="evidence" value="ECO:0007669"/>
    <property type="project" value="UniProtKB-KW"/>
</dbReference>
<proteinExistence type="inferred from homology"/>
<dbReference type="Gene3D" id="2.160.20.10">
    <property type="entry name" value="Single-stranded right-handed beta-helix, Pectin lyase-like"/>
    <property type="match status" value="1"/>
</dbReference>
<gene>
    <name evidence="8" type="ORF">LHJ74_16895</name>
</gene>
<reference evidence="8 9" key="1">
    <citation type="submission" date="2021-10" db="EMBL/GenBank/DDBJ databases">
        <title>Streptomyces gossypii sp. nov., isolated from soil collected from cotton field.</title>
        <authorList>
            <person name="Ge X."/>
            <person name="Chen X."/>
            <person name="Liu W."/>
        </authorList>
    </citation>
    <scope>NUCLEOTIDE SEQUENCE [LARGE SCALE GENOMIC DNA]</scope>
    <source>
        <strain evidence="8 9">N2-109</strain>
    </source>
</reference>
<dbReference type="InterPro" id="IPR006626">
    <property type="entry name" value="PbH1"/>
</dbReference>
<organism evidence="8 9">
    <name type="scientific">Streptomyces gossypii</name>
    <dbReference type="NCBI Taxonomy" id="2883101"/>
    <lineage>
        <taxon>Bacteria</taxon>
        <taxon>Bacillati</taxon>
        <taxon>Actinomycetota</taxon>
        <taxon>Actinomycetes</taxon>
        <taxon>Kitasatosporales</taxon>
        <taxon>Streptomycetaceae</taxon>
        <taxon>Streptomyces</taxon>
    </lineage>
</organism>
<feature type="domain" description="Fibronectin type-III" evidence="7">
    <location>
        <begin position="16"/>
        <end position="105"/>
    </location>
</feature>
<dbReference type="InterPro" id="IPR051801">
    <property type="entry name" value="GH28_Enzymes"/>
</dbReference>
<evidence type="ECO:0000256" key="4">
    <source>
        <dbReference type="ARBA" id="ARBA00023326"/>
    </source>
</evidence>
<keyword evidence="4" id="KW-0624">Polysaccharide degradation</keyword>
<dbReference type="PANTHER" id="PTHR31339:SF9">
    <property type="entry name" value="PLASMIN AND FIBRONECTIN-BINDING PROTEIN A"/>
    <property type="match status" value="1"/>
</dbReference>
<dbReference type="InterPro" id="IPR012334">
    <property type="entry name" value="Pectin_lyas_fold"/>
</dbReference>
<evidence type="ECO:0000256" key="1">
    <source>
        <dbReference type="ARBA" id="ARBA00008834"/>
    </source>
</evidence>
<accession>A0ABT2JUJ2</accession>
<name>A0ABT2JUJ2_9ACTN</name>
<dbReference type="Pfam" id="PF00295">
    <property type="entry name" value="Glyco_hydro_28"/>
    <property type="match status" value="1"/>
</dbReference>
<dbReference type="InterPro" id="IPR000743">
    <property type="entry name" value="Glyco_hydro_28"/>
</dbReference>
<evidence type="ECO:0000313" key="8">
    <source>
        <dbReference type="EMBL" id="MCT2591555.1"/>
    </source>
</evidence>
<comment type="similarity">
    <text evidence="1 5">Belongs to the glycosyl hydrolase 28 family.</text>
</comment>
<dbReference type="SUPFAM" id="SSF49265">
    <property type="entry name" value="Fibronectin type III"/>
    <property type="match status" value="1"/>
</dbReference>
<dbReference type="PROSITE" id="PS50853">
    <property type="entry name" value="FN3"/>
    <property type="match status" value="1"/>
</dbReference>
<dbReference type="Proteomes" id="UP001156389">
    <property type="component" value="Unassembled WGS sequence"/>
</dbReference>
<dbReference type="InterPro" id="IPR011050">
    <property type="entry name" value="Pectin_lyase_fold/virulence"/>
</dbReference>
<evidence type="ECO:0000259" key="7">
    <source>
        <dbReference type="PROSITE" id="PS50853"/>
    </source>
</evidence>
<protein>
    <submittedName>
        <fullName evidence="8">Glycoside hydrolase family 28 protein</fullName>
    </submittedName>
</protein>
<keyword evidence="4" id="KW-0119">Carbohydrate metabolism</keyword>
<dbReference type="CDD" id="cd00063">
    <property type="entry name" value="FN3"/>
    <property type="match status" value="1"/>
</dbReference>
<evidence type="ECO:0000256" key="5">
    <source>
        <dbReference type="RuleBase" id="RU361169"/>
    </source>
</evidence>
<dbReference type="SUPFAM" id="SSF51126">
    <property type="entry name" value="Pectin lyase-like"/>
    <property type="match status" value="1"/>
</dbReference>
<evidence type="ECO:0000256" key="3">
    <source>
        <dbReference type="ARBA" id="ARBA00023295"/>
    </source>
</evidence>
<keyword evidence="9" id="KW-1185">Reference proteome</keyword>
<dbReference type="RefSeq" id="WP_260218871.1">
    <property type="nucleotide sequence ID" value="NZ_JAJAGO010000007.1"/>
</dbReference>